<sequence>MNKSENQYEAEIVKLKQEIQECQQELGKQIVKFARLEKETSVNSSKLDDIDMEEITAKEEELQSKIALLEQQMEEETKKYETELAELSAKV</sequence>
<dbReference type="AlphaFoldDB" id="A0A914XVU0"/>
<feature type="coiled-coil region" evidence="1">
    <location>
        <begin position="1"/>
        <end position="90"/>
    </location>
</feature>
<evidence type="ECO:0000256" key="1">
    <source>
        <dbReference type="SAM" id="Coils"/>
    </source>
</evidence>
<evidence type="ECO:0000313" key="3">
    <source>
        <dbReference type="WBParaSite" id="PSU_v2.g11090.t1"/>
    </source>
</evidence>
<proteinExistence type="predicted"/>
<accession>A0A914XVU0</accession>
<name>A0A914XVU0_9BILA</name>
<organism evidence="2 3">
    <name type="scientific">Panagrolaimus superbus</name>
    <dbReference type="NCBI Taxonomy" id="310955"/>
    <lineage>
        <taxon>Eukaryota</taxon>
        <taxon>Metazoa</taxon>
        <taxon>Ecdysozoa</taxon>
        <taxon>Nematoda</taxon>
        <taxon>Chromadorea</taxon>
        <taxon>Rhabditida</taxon>
        <taxon>Tylenchina</taxon>
        <taxon>Panagrolaimomorpha</taxon>
        <taxon>Panagrolaimoidea</taxon>
        <taxon>Panagrolaimidae</taxon>
        <taxon>Panagrolaimus</taxon>
    </lineage>
</organism>
<dbReference type="Proteomes" id="UP000887577">
    <property type="component" value="Unplaced"/>
</dbReference>
<protein>
    <submittedName>
        <fullName evidence="3">Uncharacterized protein</fullName>
    </submittedName>
</protein>
<keyword evidence="1" id="KW-0175">Coiled coil</keyword>
<keyword evidence="2" id="KW-1185">Reference proteome</keyword>
<reference evidence="3" key="1">
    <citation type="submission" date="2022-11" db="UniProtKB">
        <authorList>
            <consortium name="WormBaseParasite"/>
        </authorList>
    </citation>
    <scope>IDENTIFICATION</scope>
</reference>
<dbReference type="WBParaSite" id="PSU_v2.g11090.t1">
    <property type="protein sequence ID" value="PSU_v2.g11090.t1"/>
    <property type="gene ID" value="PSU_v2.g11090"/>
</dbReference>
<evidence type="ECO:0000313" key="2">
    <source>
        <dbReference type="Proteomes" id="UP000887577"/>
    </source>
</evidence>